<sequence length="247" mass="28262">MIINDEPEHLYDWDREFENIFGVDEVDPLNPLCKEPSEPSPDDDDPSEPTLLEEFDLDPDIYPRRKGSQEDVHEPGYKSCYVEDSSRCMGTAHDASKNQLSEPDTGTSTIELEKTMIVNEFIVAANDIRTFIGNLKDRLYGNTTSADVPKSYVRQDLQHFLPLGVSDYLVPIDVTSWGYFDYNTSIAMFADPFCSHALKMSVLYTAMQDRTILPTYASLLAEDIEKVWENLWAAQPPIKHKFKFQIF</sequence>
<protein>
    <submittedName>
        <fullName evidence="2">Uncharacterized protein</fullName>
    </submittedName>
</protein>
<name>A0ABP1RNW0_9HEXA</name>
<evidence type="ECO:0000313" key="3">
    <source>
        <dbReference type="Proteomes" id="UP001642540"/>
    </source>
</evidence>
<gene>
    <name evidence="2" type="ORF">ODALV1_LOCUS24369</name>
</gene>
<accession>A0ABP1RNW0</accession>
<feature type="compositionally biased region" description="Acidic residues" evidence="1">
    <location>
        <begin position="40"/>
        <end position="59"/>
    </location>
</feature>
<comment type="caution">
    <text evidence="2">The sequence shown here is derived from an EMBL/GenBank/DDBJ whole genome shotgun (WGS) entry which is preliminary data.</text>
</comment>
<feature type="compositionally biased region" description="Basic and acidic residues" evidence="1">
    <location>
        <begin position="61"/>
        <end position="76"/>
    </location>
</feature>
<evidence type="ECO:0000313" key="2">
    <source>
        <dbReference type="EMBL" id="CAL8131878.1"/>
    </source>
</evidence>
<dbReference type="Proteomes" id="UP001642540">
    <property type="component" value="Unassembled WGS sequence"/>
</dbReference>
<dbReference type="EMBL" id="CAXLJM020000090">
    <property type="protein sequence ID" value="CAL8131878.1"/>
    <property type="molecule type" value="Genomic_DNA"/>
</dbReference>
<reference evidence="2 3" key="1">
    <citation type="submission" date="2024-08" db="EMBL/GenBank/DDBJ databases">
        <authorList>
            <person name="Cucini C."/>
            <person name="Frati F."/>
        </authorList>
    </citation>
    <scope>NUCLEOTIDE SEQUENCE [LARGE SCALE GENOMIC DNA]</scope>
</reference>
<organism evidence="2 3">
    <name type="scientific">Orchesella dallaii</name>
    <dbReference type="NCBI Taxonomy" id="48710"/>
    <lineage>
        <taxon>Eukaryota</taxon>
        <taxon>Metazoa</taxon>
        <taxon>Ecdysozoa</taxon>
        <taxon>Arthropoda</taxon>
        <taxon>Hexapoda</taxon>
        <taxon>Collembola</taxon>
        <taxon>Entomobryomorpha</taxon>
        <taxon>Entomobryoidea</taxon>
        <taxon>Orchesellidae</taxon>
        <taxon>Orchesellinae</taxon>
        <taxon>Orchesella</taxon>
    </lineage>
</organism>
<keyword evidence="3" id="KW-1185">Reference proteome</keyword>
<proteinExistence type="predicted"/>
<feature type="region of interest" description="Disordered" evidence="1">
    <location>
        <begin position="26"/>
        <end position="76"/>
    </location>
</feature>
<evidence type="ECO:0000256" key="1">
    <source>
        <dbReference type="SAM" id="MobiDB-lite"/>
    </source>
</evidence>